<feature type="region of interest" description="Disordered" evidence="1">
    <location>
        <begin position="202"/>
        <end position="222"/>
    </location>
</feature>
<evidence type="ECO:0000313" key="4">
    <source>
        <dbReference type="Proteomes" id="UP000011680"/>
    </source>
</evidence>
<dbReference type="AlphaFoldDB" id="M0NI57"/>
<feature type="compositionally biased region" description="Basic and acidic residues" evidence="1">
    <location>
        <begin position="203"/>
        <end position="222"/>
    </location>
</feature>
<organism evidence="3 4">
    <name type="scientific">Halococcus thailandensis JCM 13552</name>
    <dbReference type="NCBI Taxonomy" id="1227457"/>
    <lineage>
        <taxon>Archaea</taxon>
        <taxon>Methanobacteriati</taxon>
        <taxon>Methanobacteriota</taxon>
        <taxon>Stenosarchaea group</taxon>
        <taxon>Halobacteria</taxon>
        <taxon>Halobacteriales</taxon>
        <taxon>Halococcaceae</taxon>
        <taxon>Halococcus</taxon>
    </lineage>
</organism>
<sequence length="281" mass="32278">MRESIVDFWLLTEYLEDRDRELIFRKSNNQWDDWELQIGLKSAIQFFYTALDESSLVDFETVLVSGISDAEHKRSDRPVQVDVDFDVEVDDQFHVKEAYEKFQRGVPLSPREIGTLLLTGTVRDPAEIQRLSYHARSNSFIENALTPLLSKQLSSISDEEERIENFRYHWSHLPHEYSPMENGVDMPRHSDFFYLEDELEFQQQEHEQVTPEASTNEKVDEGHAADREAVLRELSVDLDEPITVGDEVVYEDGDRHPLDPDGGERGADSPADTDDAAGSDG</sequence>
<protein>
    <recommendedName>
        <fullName evidence="2">Domain of unknown function domain-containing protein</fullName>
    </recommendedName>
</protein>
<dbReference type="Proteomes" id="UP000011680">
    <property type="component" value="Unassembled WGS sequence"/>
</dbReference>
<feature type="domain" description="Domain of unknown function" evidence="2">
    <location>
        <begin position="2"/>
        <end position="140"/>
    </location>
</feature>
<name>M0NI57_9EURY</name>
<keyword evidence="4" id="KW-1185">Reference proteome</keyword>
<evidence type="ECO:0000313" key="3">
    <source>
        <dbReference type="EMBL" id="EMA56794.1"/>
    </source>
</evidence>
<evidence type="ECO:0000259" key="2">
    <source>
        <dbReference type="Pfam" id="PF26404"/>
    </source>
</evidence>
<proteinExistence type="predicted"/>
<evidence type="ECO:0000256" key="1">
    <source>
        <dbReference type="SAM" id="MobiDB-lite"/>
    </source>
</evidence>
<reference evidence="3 4" key="1">
    <citation type="journal article" date="2014" name="PLoS Genet.">
        <title>Phylogenetically driven sequencing of extremely halophilic archaea reveals strategies for static and dynamic osmo-response.</title>
        <authorList>
            <person name="Becker E.A."/>
            <person name="Seitzer P.M."/>
            <person name="Tritt A."/>
            <person name="Larsen D."/>
            <person name="Krusor M."/>
            <person name="Yao A.I."/>
            <person name="Wu D."/>
            <person name="Madern D."/>
            <person name="Eisen J.A."/>
            <person name="Darling A.E."/>
            <person name="Facciotti M.T."/>
        </authorList>
    </citation>
    <scope>NUCLEOTIDE SEQUENCE [LARGE SCALE GENOMIC DNA]</scope>
    <source>
        <strain evidence="3 4">JCM 13552</strain>
    </source>
</reference>
<gene>
    <name evidence="3" type="ORF">C451_00270</name>
</gene>
<feature type="compositionally biased region" description="Basic and acidic residues" evidence="1">
    <location>
        <begin position="252"/>
        <end position="267"/>
    </location>
</feature>
<feature type="region of interest" description="Disordered" evidence="1">
    <location>
        <begin position="237"/>
        <end position="281"/>
    </location>
</feature>
<dbReference type="InterPro" id="IPR058415">
    <property type="entry name" value="DUF8102"/>
</dbReference>
<accession>M0NI57</accession>
<comment type="caution">
    <text evidence="3">The sequence shown here is derived from an EMBL/GenBank/DDBJ whole genome shotgun (WGS) entry which is preliminary data.</text>
</comment>
<dbReference type="EMBL" id="AOMF01000015">
    <property type="protein sequence ID" value="EMA56794.1"/>
    <property type="molecule type" value="Genomic_DNA"/>
</dbReference>
<dbReference type="eggNOG" id="arCOG10137">
    <property type="taxonomic scope" value="Archaea"/>
</dbReference>
<dbReference type="Pfam" id="PF26404">
    <property type="entry name" value="DUF8102"/>
    <property type="match status" value="1"/>
</dbReference>
<feature type="compositionally biased region" description="Acidic residues" evidence="1">
    <location>
        <begin position="271"/>
        <end position="281"/>
    </location>
</feature>